<name>A0A4S3KTJ9_9GAMM</name>
<dbReference type="SUPFAM" id="SSF52266">
    <property type="entry name" value="SGNH hydrolase"/>
    <property type="match status" value="1"/>
</dbReference>
<dbReference type="RefSeq" id="WP_123522986.1">
    <property type="nucleotide sequence ID" value="NZ_JBHLWF010000027.1"/>
</dbReference>
<dbReference type="OrthoDB" id="158267at2"/>
<evidence type="ECO:0000259" key="1">
    <source>
        <dbReference type="Pfam" id="PF13472"/>
    </source>
</evidence>
<proteinExistence type="predicted"/>
<keyword evidence="3" id="KW-1185">Reference proteome</keyword>
<comment type="caution">
    <text evidence="2">The sequence shown here is derived from an EMBL/GenBank/DDBJ whole genome shotgun (WGS) entry which is preliminary data.</text>
</comment>
<evidence type="ECO:0000313" key="2">
    <source>
        <dbReference type="EMBL" id="TCS94413.1"/>
    </source>
</evidence>
<sequence length="195" mass="20980">MTTFLALGDSYTIGEGVDTAHTWPHLLAQACAWAAPEVIARTGWTADELLVALDEASPTGPFDIVSVLVGVNDQYRDREVAEHLPYFNRLLTRAVALADGDPQRVFVVSIPDWGATPFGHNDDRGPPAIAGSIDAYNAAQVELCALRAITHVDITPLTRRLAGDDAMLVGDRLHPSAAQYARWVELIAAAIAALR</sequence>
<protein>
    <submittedName>
        <fullName evidence="2">Lysophospholipase L1-like esterase</fullName>
    </submittedName>
</protein>
<dbReference type="Proteomes" id="UP000294599">
    <property type="component" value="Unassembled WGS sequence"/>
</dbReference>
<dbReference type="InterPro" id="IPR013830">
    <property type="entry name" value="SGNH_hydro"/>
</dbReference>
<evidence type="ECO:0000313" key="3">
    <source>
        <dbReference type="Proteomes" id="UP000294599"/>
    </source>
</evidence>
<dbReference type="Gene3D" id="3.40.50.1110">
    <property type="entry name" value="SGNH hydrolase"/>
    <property type="match status" value="1"/>
</dbReference>
<dbReference type="GO" id="GO:0016788">
    <property type="term" value="F:hydrolase activity, acting on ester bonds"/>
    <property type="evidence" value="ECO:0007669"/>
    <property type="project" value="UniProtKB-ARBA"/>
</dbReference>
<feature type="domain" description="SGNH hydrolase-type esterase" evidence="1">
    <location>
        <begin position="6"/>
        <end position="182"/>
    </location>
</feature>
<organism evidence="2 3">
    <name type="scientific">Pseudofulvimonas gallinarii</name>
    <dbReference type="NCBI Taxonomy" id="634155"/>
    <lineage>
        <taxon>Bacteria</taxon>
        <taxon>Pseudomonadati</taxon>
        <taxon>Pseudomonadota</taxon>
        <taxon>Gammaproteobacteria</taxon>
        <taxon>Lysobacterales</taxon>
        <taxon>Rhodanobacteraceae</taxon>
        <taxon>Pseudofulvimonas</taxon>
    </lineage>
</organism>
<gene>
    <name evidence="2" type="ORF">EDC25_1229</name>
</gene>
<dbReference type="Pfam" id="PF13472">
    <property type="entry name" value="Lipase_GDSL_2"/>
    <property type="match status" value="1"/>
</dbReference>
<dbReference type="InterPro" id="IPR036514">
    <property type="entry name" value="SGNH_hydro_sf"/>
</dbReference>
<accession>A0A4S3KTJ9</accession>
<dbReference type="EMBL" id="SMAF01000022">
    <property type="protein sequence ID" value="TCS94413.1"/>
    <property type="molecule type" value="Genomic_DNA"/>
</dbReference>
<reference evidence="2 3" key="1">
    <citation type="submission" date="2019-03" db="EMBL/GenBank/DDBJ databases">
        <title>Genomic Encyclopedia of Type Strains, Phase IV (KMG-IV): sequencing the most valuable type-strain genomes for metagenomic binning, comparative biology and taxonomic classification.</title>
        <authorList>
            <person name="Goeker M."/>
        </authorList>
    </citation>
    <scope>NUCLEOTIDE SEQUENCE [LARGE SCALE GENOMIC DNA]</scope>
    <source>
        <strain evidence="2 3">DSM 21944</strain>
    </source>
</reference>
<dbReference type="AlphaFoldDB" id="A0A4S3KTJ9"/>